<organism evidence="2 3">
    <name type="scientific">Aquimarina algiphila</name>
    <dbReference type="NCBI Taxonomy" id="2047982"/>
    <lineage>
        <taxon>Bacteria</taxon>
        <taxon>Pseudomonadati</taxon>
        <taxon>Bacteroidota</taxon>
        <taxon>Flavobacteriia</taxon>
        <taxon>Flavobacteriales</taxon>
        <taxon>Flavobacteriaceae</taxon>
        <taxon>Aquimarina</taxon>
    </lineage>
</organism>
<sequence length="119" mass="14016">MEIKIHKTLKPYHWMLSIITIPIFGLFTAFYGWIFYATISGQNGIWGNMYSYYDLTKEQYGFSRLIIPLILIGLMIFQLKYLIEKNANQMNKTLLVSLIFIVLWIIGEFYLQTKFIGKG</sequence>
<evidence type="ECO:0000313" key="3">
    <source>
        <dbReference type="Proteomes" id="UP000318833"/>
    </source>
</evidence>
<proteinExistence type="predicted"/>
<keyword evidence="1" id="KW-1133">Transmembrane helix</keyword>
<feature type="transmembrane region" description="Helical" evidence="1">
    <location>
        <begin position="94"/>
        <end position="111"/>
    </location>
</feature>
<evidence type="ECO:0000256" key="1">
    <source>
        <dbReference type="SAM" id="Phobius"/>
    </source>
</evidence>
<accession>A0A554VRG8</accession>
<dbReference type="RefSeq" id="WP_109434643.1">
    <property type="nucleotide sequence ID" value="NZ_CANMIK010000032.1"/>
</dbReference>
<dbReference type="Proteomes" id="UP000318833">
    <property type="component" value="Unassembled WGS sequence"/>
</dbReference>
<feature type="transmembrane region" description="Helical" evidence="1">
    <location>
        <begin position="12"/>
        <end position="39"/>
    </location>
</feature>
<feature type="transmembrane region" description="Helical" evidence="1">
    <location>
        <begin position="59"/>
        <end position="82"/>
    </location>
</feature>
<comment type="caution">
    <text evidence="2">The sequence shown here is derived from an EMBL/GenBank/DDBJ whole genome shotgun (WGS) entry which is preliminary data.</text>
</comment>
<name>A0A554VRG8_9FLAO</name>
<dbReference type="OrthoDB" id="1454051at2"/>
<gene>
    <name evidence="2" type="ORF">FOF46_01005</name>
</gene>
<dbReference type="AlphaFoldDB" id="A0A554VRG8"/>
<reference evidence="2 3" key="1">
    <citation type="submission" date="2019-07" db="EMBL/GenBank/DDBJ databases">
        <title>The draft genome sequence of Aquimarina algiphila M91.</title>
        <authorList>
            <person name="Meng X."/>
        </authorList>
    </citation>
    <scope>NUCLEOTIDE SEQUENCE [LARGE SCALE GENOMIC DNA]</scope>
    <source>
        <strain evidence="2 3">M91</strain>
    </source>
</reference>
<keyword evidence="3" id="KW-1185">Reference proteome</keyword>
<protein>
    <submittedName>
        <fullName evidence="2">Uncharacterized protein</fullName>
    </submittedName>
</protein>
<evidence type="ECO:0000313" key="2">
    <source>
        <dbReference type="EMBL" id="TSE11236.1"/>
    </source>
</evidence>
<keyword evidence="1" id="KW-0812">Transmembrane</keyword>
<dbReference type="EMBL" id="VLNR01000002">
    <property type="protein sequence ID" value="TSE11236.1"/>
    <property type="molecule type" value="Genomic_DNA"/>
</dbReference>
<keyword evidence="1" id="KW-0472">Membrane</keyword>